<dbReference type="Proteomes" id="UP000324222">
    <property type="component" value="Unassembled WGS sequence"/>
</dbReference>
<feature type="compositionally biased region" description="Gly residues" evidence="1">
    <location>
        <begin position="74"/>
        <end position="94"/>
    </location>
</feature>
<feature type="compositionally biased region" description="Low complexity" evidence="1">
    <location>
        <begin position="36"/>
        <end position="50"/>
    </location>
</feature>
<keyword evidence="3" id="KW-1185">Reference proteome</keyword>
<evidence type="ECO:0000256" key="1">
    <source>
        <dbReference type="SAM" id="MobiDB-lite"/>
    </source>
</evidence>
<sequence length="94" mass="9095">MARSKSPPQPDSTSSNTPRRSPGKILSRMSTPSIEAASSRRTSVTSRFSAPPSTLGGMSTGDSLIPGASTAGGRASGCGAAGVSGASRGGSAGI</sequence>
<dbReference type="AlphaFoldDB" id="A0A5B7CNP8"/>
<comment type="caution">
    <text evidence="2">The sequence shown here is derived from an EMBL/GenBank/DDBJ whole genome shotgun (WGS) entry which is preliminary data.</text>
</comment>
<proteinExistence type="predicted"/>
<evidence type="ECO:0000313" key="2">
    <source>
        <dbReference type="EMBL" id="MPC10411.1"/>
    </source>
</evidence>
<feature type="region of interest" description="Disordered" evidence="1">
    <location>
        <begin position="1"/>
        <end position="94"/>
    </location>
</feature>
<protein>
    <submittedName>
        <fullName evidence="2">Uncharacterized protein</fullName>
    </submittedName>
</protein>
<evidence type="ECO:0000313" key="3">
    <source>
        <dbReference type="Proteomes" id="UP000324222"/>
    </source>
</evidence>
<reference evidence="2 3" key="1">
    <citation type="submission" date="2019-05" db="EMBL/GenBank/DDBJ databases">
        <title>Another draft genome of Portunus trituberculatus and its Hox gene families provides insights of decapod evolution.</title>
        <authorList>
            <person name="Jeong J.-H."/>
            <person name="Song I."/>
            <person name="Kim S."/>
            <person name="Choi T."/>
            <person name="Kim D."/>
            <person name="Ryu S."/>
            <person name="Kim W."/>
        </authorList>
    </citation>
    <scope>NUCLEOTIDE SEQUENCE [LARGE SCALE GENOMIC DNA]</scope>
    <source>
        <tissue evidence="2">Muscle</tissue>
    </source>
</reference>
<dbReference type="EMBL" id="VSRR010000116">
    <property type="protein sequence ID" value="MPC10411.1"/>
    <property type="molecule type" value="Genomic_DNA"/>
</dbReference>
<accession>A0A5B7CNP8</accession>
<name>A0A5B7CNP8_PORTR</name>
<organism evidence="2 3">
    <name type="scientific">Portunus trituberculatus</name>
    <name type="common">Swimming crab</name>
    <name type="synonym">Neptunus trituberculatus</name>
    <dbReference type="NCBI Taxonomy" id="210409"/>
    <lineage>
        <taxon>Eukaryota</taxon>
        <taxon>Metazoa</taxon>
        <taxon>Ecdysozoa</taxon>
        <taxon>Arthropoda</taxon>
        <taxon>Crustacea</taxon>
        <taxon>Multicrustacea</taxon>
        <taxon>Malacostraca</taxon>
        <taxon>Eumalacostraca</taxon>
        <taxon>Eucarida</taxon>
        <taxon>Decapoda</taxon>
        <taxon>Pleocyemata</taxon>
        <taxon>Brachyura</taxon>
        <taxon>Eubrachyura</taxon>
        <taxon>Portunoidea</taxon>
        <taxon>Portunidae</taxon>
        <taxon>Portuninae</taxon>
        <taxon>Portunus</taxon>
    </lineage>
</organism>
<gene>
    <name evidence="2" type="ORF">E2C01_003045</name>
</gene>